<dbReference type="AlphaFoldDB" id="A0AAD7CBT0"/>
<name>A0AAD7CBT0_9AGAR</name>
<gene>
    <name evidence="2" type="ORF">FB45DRAFT_297152</name>
</gene>
<evidence type="ECO:0000256" key="1">
    <source>
        <dbReference type="SAM" id="Coils"/>
    </source>
</evidence>
<proteinExistence type="predicted"/>
<reference evidence="2" key="1">
    <citation type="submission" date="2023-03" db="EMBL/GenBank/DDBJ databases">
        <title>Massive genome expansion in bonnet fungi (Mycena s.s.) driven by repeated elements and novel gene families across ecological guilds.</title>
        <authorList>
            <consortium name="Lawrence Berkeley National Laboratory"/>
            <person name="Harder C.B."/>
            <person name="Miyauchi S."/>
            <person name="Viragh M."/>
            <person name="Kuo A."/>
            <person name="Thoen E."/>
            <person name="Andreopoulos B."/>
            <person name="Lu D."/>
            <person name="Skrede I."/>
            <person name="Drula E."/>
            <person name="Henrissat B."/>
            <person name="Morin E."/>
            <person name="Kohler A."/>
            <person name="Barry K."/>
            <person name="LaButti K."/>
            <person name="Morin E."/>
            <person name="Salamov A."/>
            <person name="Lipzen A."/>
            <person name="Mereny Z."/>
            <person name="Hegedus B."/>
            <person name="Baldrian P."/>
            <person name="Stursova M."/>
            <person name="Weitz H."/>
            <person name="Taylor A."/>
            <person name="Grigoriev I.V."/>
            <person name="Nagy L.G."/>
            <person name="Martin F."/>
            <person name="Kauserud H."/>
        </authorList>
    </citation>
    <scope>NUCLEOTIDE SEQUENCE</scope>
    <source>
        <strain evidence="2">9284</strain>
    </source>
</reference>
<protein>
    <submittedName>
        <fullName evidence="2">Uncharacterized protein</fullName>
    </submittedName>
</protein>
<organism evidence="2 3">
    <name type="scientific">Roridomyces roridus</name>
    <dbReference type="NCBI Taxonomy" id="1738132"/>
    <lineage>
        <taxon>Eukaryota</taxon>
        <taxon>Fungi</taxon>
        <taxon>Dikarya</taxon>
        <taxon>Basidiomycota</taxon>
        <taxon>Agaricomycotina</taxon>
        <taxon>Agaricomycetes</taxon>
        <taxon>Agaricomycetidae</taxon>
        <taxon>Agaricales</taxon>
        <taxon>Marasmiineae</taxon>
        <taxon>Mycenaceae</taxon>
        <taxon>Roridomyces</taxon>
    </lineage>
</organism>
<sequence length="282" mass="32228">MATNINNIVTGLDYDQMKQQVPEPFFTEYAKFFCIPVVDQRGQRRPHVDLTHEIILQGGIAESEPRVVPVLDNHDARYIDGILHFHRRTPKEMRDAAGLKSLERGVVDFPVQRFEELEDLDMDEEERAKRVKVKGKGKKREREAAAAQGTRPMMEFMFPPVGRRVAAPTEGEVEREPVPEDYLGEMVADLKNEAKAAKQELAAAQAALQSAVYNYEALQVEIEQERAEWGKLLDYVKSVAGQEVVNEVLRRADGRARGRIFEDEIPEVVATEYVLFFRFCQH</sequence>
<feature type="coiled-coil region" evidence="1">
    <location>
        <begin position="187"/>
        <end position="228"/>
    </location>
</feature>
<comment type="caution">
    <text evidence="2">The sequence shown here is derived from an EMBL/GenBank/DDBJ whole genome shotgun (WGS) entry which is preliminary data.</text>
</comment>
<keyword evidence="1" id="KW-0175">Coiled coil</keyword>
<evidence type="ECO:0000313" key="3">
    <source>
        <dbReference type="Proteomes" id="UP001221142"/>
    </source>
</evidence>
<accession>A0AAD7CBT0</accession>
<dbReference type="Proteomes" id="UP001221142">
    <property type="component" value="Unassembled WGS sequence"/>
</dbReference>
<evidence type="ECO:0000313" key="2">
    <source>
        <dbReference type="EMBL" id="KAJ7644473.1"/>
    </source>
</evidence>
<dbReference type="EMBL" id="JARKIF010000003">
    <property type="protein sequence ID" value="KAJ7644473.1"/>
    <property type="molecule type" value="Genomic_DNA"/>
</dbReference>
<keyword evidence="3" id="KW-1185">Reference proteome</keyword>